<protein>
    <submittedName>
        <fullName evidence="2">MarR family transcriptional regulator</fullName>
    </submittedName>
</protein>
<dbReference type="PANTHER" id="PTHR33164">
    <property type="entry name" value="TRANSCRIPTIONAL REGULATOR, MARR FAMILY"/>
    <property type="match status" value="1"/>
</dbReference>
<name>A0A2A7S3F8_BURGA</name>
<dbReference type="InterPro" id="IPR000835">
    <property type="entry name" value="HTH_MarR-typ"/>
</dbReference>
<evidence type="ECO:0000313" key="3">
    <source>
        <dbReference type="Proteomes" id="UP000220629"/>
    </source>
</evidence>
<feature type="domain" description="HTH marR-type" evidence="1">
    <location>
        <begin position="34"/>
        <end position="136"/>
    </location>
</feature>
<dbReference type="InterPro" id="IPR036388">
    <property type="entry name" value="WH-like_DNA-bd_sf"/>
</dbReference>
<organism evidence="2 3">
    <name type="scientific">Burkholderia gladioli</name>
    <name type="common">Pseudomonas marginata</name>
    <name type="synonym">Phytomonas marginata</name>
    <dbReference type="NCBI Taxonomy" id="28095"/>
    <lineage>
        <taxon>Bacteria</taxon>
        <taxon>Pseudomonadati</taxon>
        <taxon>Pseudomonadota</taxon>
        <taxon>Betaproteobacteria</taxon>
        <taxon>Burkholderiales</taxon>
        <taxon>Burkholderiaceae</taxon>
        <taxon>Burkholderia</taxon>
    </lineage>
</organism>
<dbReference type="AlphaFoldDB" id="A0A2A7S3F8"/>
<accession>A0A2A7S3F8</accession>
<dbReference type="PANTHER" id="PTHR33164:SF99">
    <property type="entry name" value="MARR FAMILY REGULATORY PROTEIN"/>
    <property type="match status" value="1"/>
</dbReference>
<dbReference type="InterPro" id="IPR039422">
    <property type="entry name" value="MarR/SlyA-like"/>
</dbReference>
<evidence type="ECO:0000313" key="2">
    <source>
        <dbReference type="EMBL" id="PEH38088.1"/>
    </source>
</evidence>
<gene>
    <name evidence="2" type="ORF">CRM94_27050</name>
</gene>
<dbReference type="GO" id="GO:0003700">
    <property type="term" value="F:DNA-binding transcription factor activity"/>
    <property type="evidence" value="ECO:0007669"/>
    <property type="project" value="InterPro"/>
</dbReference>
<dbReference type="Pfam" id="PF12802">
    <property type="entry name" value="MarR_2"/>
    <property type="match status" value="1"/>
</dbReference>
<dbReference type="SUPFAM" id="SSF46785">
    <property type="entry name" value="Winged helix' DNA-binding domain"/>
    <property type="match status" value="1"/>
</dbReference>
<dbReference type="InterPro" id="IPR036390">
    <property type="entry name" value="WH_DNA-bd_sf"/>
</dbReference>
<reference evidence="3" key="1">
    <citation type="submission" date="2017-09" db="EMBL/GenBank/DDBJ databases">
        <title>FDA dAtabase for Regulatory Grade micrObial Sequences (FDA-ARGOS): Supporting development and validation of Infectious Disease Dx tests.</title>
        <authorList>
            <person name="Minogue T."/>
            <person name="Wolcott M."/>
            <person name="Wasieloski L."/>
            <person name="Aguilar W."/>
            <person name="Moore D."/>
            <person name="Tallon L."/>
            <person name="Sadzewicz L."/>
            <person name="Ott S."/>
            <person name="Zhao X."/>
            <person name="Nagaraj S."/>
            <person name="Vavikolanu K."/>
            <person name="Aluvathingal J."/>
            <person name="Nadendla S."/>
            <person name="Sichtig H."/>
        </authorList>
    </citation>
    <scope>NUCLEOTIDE SEQUENCE [LARGE SCALE GENOMIC DNA]</scope>
    <source>
        <strain evidence="3">FDAARGOS_390</strain>
    </source>
</reference>
<dbReference type="GO" id="GO:0006950">
    <property type="term" value="P:response to stress"/>
    <property type="evidence" value="ECO:0007669"/>
    <property type="project" value="TreeGrafter"/>
</dbReference>
<proteinExistence type="predicted"/>
<dbReference type="Gene3D" id="1.10.10.10">
    <property type="entry name" value="Winged helix-like DNA-binding domain superfamily/Winged helix DNA-binding domain"/>
    <property type="match status" value="1"/>
</dbReference>
<dbReference type="RefSeq" id="WP_098153908.1">
    <property type="nucleotide sequence ID" value="NZ_CADEQH010000002.1"/>
</dbReference>
<comment type="caution">
    <text evidence="2">The sequence shown here is derived from an EMBL/GenBank/DDBJ whole genome shotgun (WGS) entry which is preliminary data.</text>
</comment>
<sequence length="153" mass="16612">MSKKTTARLQADELAVWSAVKHLSEQALARVGAEIERETGLSGADFGILSRLEDLGGGELAQRDLALSLGWHKSRLSHQLTRMEARELVVRRQADEARGVLVLITVDGRERIAAARPVHAGAVHRHLLDHLDAHERAVIVAVAARLAGEGEEA</sequence>
<evidence type="ECO:0000259" key="1">
    <source>
        <dbReference type="SMART" id="SM00347"/>
    </source>
</evidence>
<dbReference type="SMART" id="SM00347">
    <property type="entry name" value="HTH_MARR"/>
    <property type="match status" value="1"/>
</dbReference>
<dbReference type="EMBL" id="PDDY01000004">
    <property type="protein sequence ID" value="PEH38088.1"/>
    <property type="molecule type" value="Genomic_DNA"/>
</dbReference>
<dbReference type="Proteomes" id="UP000220629">
    <property type="component" value="Unassembled WGS sequence"/>
</dbReference>